<reference evidence="2 3" key="1">
    <citation type="submission" date="2024-09" db="EMBL/GenBank/DDBJ databases">
        <title>Chromosome-scale assembly of Riccia sorocarpa.</title>
        <authorList>
            <person name="Paukszto L."/>
        </authorList>
    </citation>
    <scope>NUCLEOTIDE SEQUENCE [LARGE SCALE GENOMIC DNA]</scope>
    <source>
        <strain evidence="2">LP-2024</strain>
        <tissue evidence="2">Aerial parts of the thallus</tissue>
    </source>
</reference>
<dbReference type="AlphaFoldDB" id="A0ABD3IFS2"/>
<comment type="similarity">
    <text evidence="1">Belongs to the plant acyltransferase family.</text>
</comment>
<accession>A0ABD3IFS2</accession>
<evidence type="ECO:0000256" key="1">
    <source>
        <dbReference type="ARBA" id="ARBA00009861"/>
    </source>
</evidence>
<dbReference type="InterPro" id="IPR023213">
    <property type="entry name" value="CAT-like_dom_sf"/>
</dbReference>
<gene>
    <name evidence="2" type="ORF">R1sor_020550</name>
</gene>
<dbReference type="Gene3D" id="3.30.559.10">
    <property type="entry name" value="Chloramphenicol acetyltransferase-like domain"/>
    <property type="match status" value="2"/>
</dbReference>
<comment type="caution">
    <text evidence="2">The sequence shown here is derived from an EMBL/GenBank/DDBJ whole genome shotgun (WGS) entry which is preliminary data.</text>
</comment>
<protein>
    <recommendedName>
        <fullName evidence="4">Transferase</fullName>
    </recommendedName>
</protein>
<evidence type="ECO:0008006" key="4">
    <source>
        <dbReference type="Google" id="ProtNLM"/>
    </source>
</evidence>
<name>A0ABD3IFS2_9MARC</name>
<dbReference type="Proteomes" id="UP001633002">
    <property type="component" value="Unassembled WGS sequence"/>
</dbReference>
<proteinExistence type="inferred from homology"/>
<keyword evidence="3" id="KW-1185">Reference proteome</keyword>
<dbReference type="PANTHER" id="PTHR31642:SF160">
    <property type="entry name" value="HXXXD-TYPE ACYL-TRANSFERASE FAMILY PROTEIN"/>
    <property type="match status" value="1"/>
</dbReference>
<dbReference type="InterPro" id="IPR050317">
    <property type="entry name" value="Plant_Fungal_Acyltransferase"/>
</dbReference>
<dbReference type="EMBL" id="JBJQOH010000001">
    <property type="protein sequence ID" value="KAL3702528.1"/>
    <property type="molecule type" value="Genomic_DNA"/>
</dbReference>
<dbReference type="PANTHER" id="PTHR31642">
    <property type="entry name" value="TRICHOTHECENE 3-O-ACETYLTRANSFERASE"/>
    <property type="match status" value="1"/>
</dbReference>
<evidence type="ECO:0000313" key="2">
    <source>
        <dbReference type="EMBL" id="KAL3702528.1"/>
    </source>
</evidence>
<evidence type="ECO:0000313" key="3">
    <source>
        <dbReference type="Proteomes" id="UP001633002"/>
    </source>
</evidence>
<organism evidence="2 3">
    <name type="scientific">Riccia sorocarpa</name>
    <dbReference type="NCBI Taxonomy" id="122646"/>
    <lineage>
        <taxon>Eukaryota</taxon>
        <taxon>Viridiplantae</taxon>
        <taxon>Streptophyta</taxon>
        <taxon>Embryophyta</taxon>
        <taxon>Marchantiophyta</taxon>
        <taxon>Marchantiopsida</taxon>
        <taxon>Marchantiidae</taxon>
        <taxon>Marchantiales</taxon>
        <taxon>Ricciaceae</taxon>
        <taxon>Riccia</taxon>
    </lineage>
</organism>
<sequence>MEPRILSSQKVKPAISKSYGYLPVSNLDRVISSMYPQQFLAFESASWGLKEDVVTALKRTLAEVLVHYYPLAAELKDPEQGMYKILCNGTGAKLTEAYMDAPIKDLDFTFPGRSFARKFLPEPNLVGPVLCPLYVKITRFRCGGLLLGMCYHHQVADFRSFLMFVQAWSKAMRGQEVRVLPSHNRWLLEGRPHPFPFKNHDLEYRVKPKDEVRVPRLPNPVDENPVLSKYFHLNKRTNRQLRRLATADGNYGPFTSSVCVAAFFWRLIMRANGFSREDQVAKLVCSVDGRQRLLDVGVADNYFGNMIGLACSAINIGKLEKAPLSLTAGLIHENMQRVMTSDHFRSLIDWVEAQKPLTVCPNFDMSSEPVMICSSWINAPFYDLDFGLGRRPHFVGCGSMPAGVYNILWLNPSPYGRGNILAEVHLRSDSLSRLENDPEFEPILSSHREFMSEYRPSSKLHSRI</sequence>
<dbReference type="Pfam" id="PF02458">
    <property type="entry name" value="Transferase"/>
    <property type="match status" value="1"/>
</dbReference>